<sequence length="50" mass="5521">MVVVIYFSRAGQNKQYGVTQYINVGNTALVARKLAQRLACSVEALQTLPH</sequence>
<keyword evidence="2" id="KW-1185">Reference proteome</keyword>
<evidence type="ECO:0000313" key="1">
    <source>
        <dbReference type="EMBL" id="MFD0896618.1"/>
    </source>
</evidence>
<gene>
    <name evidence="1" type="ORF">ACFQZ7_02520</name>
</gene>
<accession>A0ABW3E8K6</accession>
<evidence type="ECO:0000313" key="2">
    <source>
        <dbReference type="Proteomes" id="UP001597104"/>
    </source>
</evidence>
<organism evidence="1 2">
    <name type="scientific">Loigolactobacillus binensis</name>
    <dbReference type="NCBI Taxonomy" id="2559922"/>
    <lineage>
        <taxon>Bacteria</taxon>
        <taxon>Bacillati</taxon>
        <taxon>Bacillota</taxon>
        <taxon>Bacilli</taxon>
        <taxon>Lactobacillales</taxon>
        <taxon>Lactobacillaceae</taxon>
        <taxon>Loigolactobacillus</taxon>
    </lineage>
</organism>
<dbReference type="RefSeq" id="WP_223877075.1">
    <property type="nucleotide sequence ID" value="NZ_BJDN01000034.1"/>
</dbReference>
<comment type="caution">
    <text evidence="1">The sequence shown here is derived from an EMBL/GenBank/DDBJ whole genome shotgun (WGS) entry which is preliminary data.</text>
</comment>
<dbReference type="Proteomes" id="UP001597104">
    <property type="component" value="Unassembled WGS sequence"/>
</dbReference>
<name>A0ABW3E8K6_9LACO</name>
<dbReference type="EMBL" id="JBHTIO010000013">
    <property type="protein sequence ID" value="MFD0896618.1"/>
    <property type="molecule type" value="Genomic_DNA"/>
</dbReference>
<protein>
    <submittedName>
        <fullName evidence="1">Uncharacterized protein</fullName>
    </submittedName>
</protein>
<reference evidence="2" key="1">
    <citation type="journal article" date="2019" name="Int. J. Syst. Evol. Microbiol.">
        <title>The Global Catalogue of Microorganisms (GCM) 10K type strain sequencing project: providing services to taxonomists for standard genome sequencing and annotation.</title>
        <authorList>
            <consortium name="The Broad Institute Genomics Platform"/>
            <consortium name="The Broad Institute Genome Sequencing Center for Infectious Disease"/>
            <person name="Wu L."/>
            <person name="Ma J."/>
        </authorList>
    </citation>
    <scope>NUCLEOTIDE SEQUENCE [LARGE SCALE GENOMIC DNA]</scope>
    <source>
        <strain evidence="2">CCM 8925</strain>
    </source>
</reference>
<proteinExistence type="predicted"/>